<dbReference type="EMBL" id="CADCTP010000236">
    <property type="protein sequence ID" value="CAA9264276.1"/>
    <property type="molecule type" value="Genomic_DNA"/>
</dbReference>
<name>A0A6J4J1A9_9ACTN</name>
<feature type="region of interest" description="Disordered" evidence="1">
    <location>
        <begin position="391"/>
        <end position="441"/>
    </location>
</feature>
<evidence type="ECO:0008006" key="5">
    <source>
        <dbReference type="Google" id="ProtNLM"/>
    </source>
</evidence>
<evidence type="ECO:0000256" key="2">
    <source>
        <dbReference type="SAM" id="Phobius"/>
    </source>
</evidence>
<feature type="compositionally biased region" description="Gly residues" evidence="1">
    <location>
        <begin position="397"/>
        <end position="441"/>
    </location>
</feature>
<evidence type="ECO:0000313" key="4">
    <source>
        <dbReference type="EMBL" id="CAA9264276.1"/>
    </source>
</evidence>
<feature type="region of interest" description="Disordered" evidence="1">
    <location>
        <begin position="155"/>
        <end position="180"/>
    </location>
</feature>
<protein>
    <recommendedName>
        <fullName evidence="5">TPM domain-containing protein</fullName>
    </recommendedName>
</protein>
<sequence length="441" mass="44079">MTRFLALVVGTVGVLLSLLVSAPAAHADAVDDAVAALRTGSVYVDPGATEPGIDEAAVTAAIASRQVKIAVLPADDYGSTSQTFDAAERIGRALAPNSPLTVGVVAGRSFNAASSALCAGAASTAAEASVNATRTVLQRDNDVTATLRDFAARLDDAPPASGQACRQSSAGGTNDISADSDGGSPLPWVLGIGAIGLLGVGGAGAYARSRRRRTLKELEGRRAEVLSYYDRLGADVQNLHGGDNAVARQALADASERYTATGSQLSQADTHEEFDVARRTVLEGLQAARTARTALGLDPGPELPPISPVHGEQLSAPSEISVGGRSYQGYPQYTPGAPHYYGGGGGVPGGWYSFPFWQTVLLGSVLSGGLGGGFGGGGWDAGYDRGYDAGRDDAQDGDGGFGGGFGGGGGDWGGGGTGGWSGGGDWVGGGGGFGGGGGDWG</sequence>
<gene>
    <name evidence="4" type="ORF">AVDCRST_MAG41-2559</name>
</gene>
<keyword evidence="2" id="KW-0812">Transmembrane</keyword>
<keyword evidence="2" id="KW-1133">Transmembrane helix</keyword>
<keyword evidence="2" id="KW-0472">Membrane</keyword>
<dbReference type="AlphaFoldDB" id="A0A6J4J1A9"/>
<evidence type="ECO:0000256" key="3">
    <source>
        <dbReference type="SAM" id="SignalP"/>
    </source>
</evidence>
<feature type="signal peptide" evidence="3">
    <location>
        <begin position="1"/>
        <end position="27"/>
    </location>
</feature>
<keyword evidence="3" id="KW-0732">Signal</keyword>
<evidence type="ECO:0000256" key="1">
    <source>
        <dbReference type="SAM" id="MobiDB-lite"/>
    </source>
</evidence>
<feature type="chain" id="PRO_5026728430" description="TPM domain-containing protein" evidence="3">
    <location>
        <begin position="28"/>
        <end position="441"/>
    </location>
</feature>
<organism evidence="4">
    <name type="scientific">uncultured Mycobacteriales bacterium</name>
    <dbReference type="NCBI Taxonomy" id="581187"/>
    <lineage>
        <taxon>Bacteria</taxon>
        <taxon>Bacillati</taxon>
        <taxon>Actinomycetota</taxon>
        <taxon>Actinomycetes</taxon>
        <taxon>Mycobacteriales</taxon>
        <taxon>environmental samples</taxon>
    </lineage>
</organism>
<proteinExistence type="predicted"/>
<accession>A0A6J4J1A9</accession>
<feature type="compositionally biased region" description="Polar residues" evidence="1">
    <location>
        <begin position="164"/>
        <end position="177"/>
    </location>
</feature>
<feature type="non-terminal residue" evidence="4">
    <location>
        <position position="441"/>
    </location>
</feature>
<feature type="transmembrane region" description="Helical" evidence="2">
    <location>
        <begin position="186"/>
        <end position="207"/>
    </location>
</feature>
<reference evidence="4" key="1">
    <citation type="submission" date="2020-02" db="EMBL/GenBank/DDBJ databases">
        <authorList>
            <person name="Meier V. D."/>
        </authorList>
    </citation>
    <scope>NUCLEOTIDE SEQUENCE</scope>
    <source>
        <strain evidence="4">AVDCRST_MAG41</strain>
    </source>
</reference>